<proteinExistence type="inferred from homology"/>
<dbReference type="AlphaFoldDB" id="A0A2H6CTQ5"/>
<keyword evidence="2" id="KW-0479">Metal-binding</keyword>
<keyword evidence="2" id="KW-0862">Zinc</keyword>
<dbReference type="Pfam" id="PF08245">
    <property type="entry name" value="Mur_ligase_M"/>
    <property type="match status" value="1"/>
</dbReference>
<feature type="domain" description="Mur ligase central" evidence="3">
    <location>
        <begin position="54"/>
        <end position="282"/>
    </location>
</feature>
<dbReference type="Proteomes" id="UP000236214">
    <property type="component" value="Unassembled WGS sequence"/>
</dbReference>
<dbReference type="PANTHER" id="PTHR23135:SF7">
    <property type="entry name" value="LIPID II ISOGLUTAMINYL SYNTHASE (GLUTAMINE-HYDROLYZING) SUBUNIT MURT"/>
    <property type="match status" value="1"/>
</dbReference>
<reference evidence="5 6" key="1">
    <citation type="submission" date="2016-05" db="EMBL/GenBank/DDBJ databases">
        <title>Whole genome sequencing of Tetragenococcus halophilus subsp. halophilus NISL 7118.</title>
        <authorList>
            <person name="Shiwa Y."/>
            <person name="Nishimura I."/>
            <person name="Yoshikawa H."/>
            <person name="Koyama Y."/>
            <person name="Oguma T."/>
        </authorList>
    </citation>
    <scope>NUCLEOTIDE SEQUENCE [LARGE SCALE GENOMIC DNA]</scope>
    <source>
        <strain evidence="5 6">NISL 7118</strain>
    </source>
</reference>
<keyword evidence="2" id="KW-0133">Cell shape</keyword>
<keyword evidence="2" id="KW-0961">Cell wall biogenesis/degradation</keyword>
<feature type="binding site" evidence="2">
    <location>
        <position position="209"/>
    </location>
    <ligand>
        <name>Zn(2+)</name>
        <dbReference type="ChEBI" id="CHEBI:29105"/>
    </ligand>
</feature>
<evidence type="ECO:0000259" key="3">
    <source>
        <dbReference type="Pfam" id="PF08245"/>
    </source>
</evidence>
<dbReference type="InterPro" id="IPR043703">
    <property type="entry name" value="Lipid_II_synth_MurT"/>
</dbReference>
<sequence>MGFRSYIASFVGKSSQWFLKTFTKGGSSLPGKLALKIDPAILDRLASDYKVVVVTGTNGKTLTTALTVNILQQEFDDVLTNPTGANMVQGIVSTFLSANPKNEQKKFAVLEIDEASLSKVTDYIKPELFVFTNIFRDQMDRYGEIYTTYQLIVDGAAKSPEATILANGDSPIFNSLETTNPRKYYGFDHESDEEQMAHYNTDGVLCPKCQHILHYKMITYANLGKYYCPNCGFTRPQLDYKLTDLRNMTNTSAEFTIDNNDYKLEVGGMYNIYNALAATAVAEYYNVAPEKIRKGIGFDEKVFGRQEVVDIDGKKCTLVLVKNPVGLNQVIDMIGLSPYNFSLVSLLNANYADGTDISWIWDGNYEAFSNTEIPKVISGGERHEDMTKRLKVAGISEDKITETQNLDEVIEQIKQLPSEQVYILSTYTAVLQLRKKLADMGYIKGGMDRG</sequence>
<comment type="catalytic activity">
    <reaction evidence="2">
        <text>beta-D-GlcNAc-(1-&gt;4)-Mur2Ac(oyl-L-Ala-gamma-D-Glu-L-Lys-D-Ala-D-Ala)-di-trans,octa-cis-undecaprenyl diphosphate + L-glutamine + ATP + H2O = beta-D-GlcNAc-(1-&gt;4)-Mur2Ac(oyl-L-Ala-D-isoglutaminyl-L-Lys-D-Ala-D-Ala)-di-trans,octa-cis-undecaprenyl diphosphate + L-glutamate + ADP + phosphate + H(+)</text>
        <dbReference type="Rhea" id="RHEA:57928"/>
        <dbReference type="ChEBI" id="CHEBI:15377"/>
        <dbReference type="ChEBI" id="CHEBI:15378"/>
        <dbReference type="ChEBI" id="CHEBI:29985"/>
        <dbReference type="ChEBI" id="CHEBI:30616"/>
        <dbReference type="ChEBI" id="CHEBI:43474"/>
        <dbReference type="ChEBI" id="CHEBI:58359"/>
        <dbReference type="ChEBI" id="CHEBI:60033"/>
        <dbReference type="ChEBI" id="CHEBI:62233"/>
        <dbReference type="ChEBI" id="CHEBI:456216"/>
        <dbReference type="EC" id="6.3.5.13"/>
    </reaction>
</comment>
<comment type="function">
    <text evidence="2">The lipid II isoglutaminyl synthase complex catalyzes the formation of alpha-D-isoglutamine in the cell wall lipid II stem peptide. The MurT subunit catalyzes the ATP-dependent amidation of D-glutamate residue of lipid II, converting it to an isoglutamine residue.</text>
</comment>
<feature type="binding site" evidence="2">
    <location>
        <position position="228"/>
    </location>
    <ligand>
        <name>Zn(2+)</name>
        <dbReference type="ChEBI" id="CHEBI:29105"/>
    </ligand>
</feature>
<dbReference type="UniPathway" id="UPA00219"/>
<dbReference type="GO" id="GO:0005524">
    <property type="term" value="F:ATP binding"/>
    <property type="evidence" value="ECO:0007669"/>
    <property type="project" value="UniProtKB-UniRule"/>
</dbReference>
<dbReference type="PANTHER" id="PTHR23135">
    <property type="entry name" value="MUR LIGASE FAMILY MEMBER"/>
    <property type="match status" value="1"/>
</dbReference>
<dbReference type="SUPFAM" id="SSF53623">
    <property type="entry name" value="MurD-like peptide ligases, catalytic domain"/>
    <property type="match status" value="1"/>
</dbReference>
<keyword evidence="2" id="KW-0547">Nucleotide-binding</keyword>
<dbReference type="GO" id="GO:0009252">
    <property type="term" value="P:peptidoglycan biosynthetic process"/>
    <property type="evidence" value="ECO:0007669"/>
    <property type="project" value="UniProtKB-UniRule"/>
</dbReference>
<gene>
    <name evidence="2" type="primary">murT</name>
    <name evidence="5" type="ORF">TEHN7118_1171</name>
</gene>
<dbReference type="GO" id="GO:0071555">
    <property type="term" value="P:cell wall organization"/>
    <property type="evidence" value="ECO:0007669"/>
    <property type="project" value="UniProtKB-KW"/>
</dbReference>
<protein>
    <recommendedName>
        <fullName evidence="2">Lipid II isoglutaminyl synthase (glutamine-hydrolyzing) subunit MurT</fullName>
        <ecNumber evidence="2">6.3.5.13</ecNumber>
    </recommendedName>
</protein>
<dbReference type="InterPro" id="IPR013221">
    <property type="entry name" value="Mur_ligase_cen"/>
</dbReference>
<dbReference type="GO" id="GO:0140282">
    <property type="term" value="F:carbon-nitrogen ligase activity on lipid II"/>
    <property type="evidence" value="ECO:0007669"/>
    <property type="project" value="UniProtKB-UniRule"/>
</dbReference>
<evidence type="ECO:0000313" key="5">
    <source>
        <dbReference type="EMBL" id="GBD68365.1"/>
    </source>
</evidence>
<dbReference type="Pfam" id="PF08353">
    <property type="entry name" value="MurT_C"/>
    <property type="match status" value="1"/>
</dbReference>
<evidence type="ECO:0000256" key="1">
    <source>
        <dbReference type="ARBA" id="ARBA00004752"/>
    </source>
</evidence>
<keyword evidence="2" id="KW-0436">Ligase</keyword>
<name>A0A2H6CTQ5_TETHA</name>
<dbReference type="EC" id="6.3.5.13" evidence="2"/>
<dbReference type="EMBL" id="BDEC01000043">
    <property type="protein sequence ID" value="GBD68365.1"/>
    <property type="molecule type" value="Genomic_DNA"/>
</dbReference>
<comment type="catalytic activity">
    <reaction evidence="2">
        <text>beta-D-GlcNAc-(1-&gt;4)-Mur2Ac(oyl-L-Ala-gamma-D-Glu-L-Lys-D-Ala-D-Ala)-di-trans,octa-cis-undecaprenyl diphosphate + ATP = beta-D-GlcNAc-(1-&gt;4)-Mur2Ac(oyl-L-Ala-gamma-D-O-P-Glu-L-Lys-D-Ala-D-Ala)-di-trans,octa-cis-undecaprenyl diphosphate + ADP</text>
        <dbReference type="Rhea" id="RHEA:59488"/>
        <dbReference type="ChEBI" id="CHEBI:30616"/>
        <dbReference type="ChEBI" id="CHEBI:60033"/>
        <dbReference type="ChEBI" id="CHEBI:143132"/>
        <dbReference type="ChEBI" id="CHEBI:456216"/>
    </reaction>
</comment>
<feature type="active site" evidence="2">
    <location>
        <position position="356"/>
    </location>
</feature>
<feature type="binding site" evidence="2">
    <location>
        <position position="206"/>
    </location>
    <ligand>
        <name>Zn(2+)</name>
        <dbReference type="ChEBI" id="CHEBI:29105"/>
    </ligand>
</feature>
<comment type="subunit">
    <text evidence="2">Forms a heterodimer with GatD.</text>
</comment>
<organism evidence="5 6">
    <name type="scientific">Tetragenococcus halophilus subsp. halophilus</name>
    <dbReference type="NCBI Taxonomy" id="1513897"/>
    <lineage>
        <taxon>Bacteria</taxon>
        <taxon>Bacillati</taxon>
        <taxon>Bacillota</taxon>
        <taxon>Bacilli</taxon>
        <taxon>Lactobacillales</taxon>
        <taxon>Enterococcaceae</taxon>
        <taxon>Tetragenococcus</taxon>
    </lineage>
</organism>
<comment type="caution">
    <text evidence="5">The sequence shown here is derived from an EMBL/GenBank/DDBJ whole genome shotgun (WGS) entry which is preliminary data.</text>
</comment>
<comment type="similarity">
    <text evidence="2">Belongs to the MurCDEF family. MurT subfamily.</text>
</comment>
<keyword evidence="6" id="KW-1185">Reference proteome</keyword>
<dbReference type="GO" id="GO:0008270">
    <property type="term" value="F:zinc ion binding"/>
    <property type="evidence" value="ECO:0007669"/>
    <property type="project" value="UniProtKB-UniRule"/>
</dbReference>
<keyword evidence="2" id="KW-0067">ATP-binding</keyword>
<comment type="catalytic activity">
    <reaction evidence="2">
        <text>beta-D-GlcNAc-(1-&gt;4)-Mur2Ac(oyl-L-Ala-gamma-D-O-P-Glu-L-Lys-D-Ala-D-Ala)-di-trans,octa-cis-undecaprenyl diphosphate + NH4(+) = beta-D-GlcNAc-(1-&gt;4)-Mur2Ac(oyl-L-Ala-D-isoglutaminyl-L-Lys-D-Ala-D-Ala)-di-trans,octa-cis-undecaprenyl diphosphate + phosphate + H(+)</text>
        <dbReference type="Rhea" id="RHEA:57932"/>
        <dbReference type="ChEBI" id="CHEBI:15378"/>
        <dbReference type="ChEBI" id="CHEBI:28938"/>
        <dbReference type="ChEBI" id="CHEBI:43474"/>
        <dbReference type="ChEBI" id="CHEBI:62233"/>
        <dbReference type="ChEBI" id="CHEBI:143132"/>
    </reaction>
</comment>
<keyword evidence="2" id="KW-0573">Peptidoglycan synthesis</keyword>
<dbReference type="InterPro" id="IPR036565">
    <property type="entry name" value="Mur-like_cat_sf"/>
</dbReference>
<dbReference type="Gene3D" id="3.40.1190.10">
    <property type="entry name" value="Mur-like, catalytic domain"/>
    <property type="match status" value="1"/>
</dbReference>
<evidence type="ECO:0000313" key="6">
    <source>
        <dbReference type="Proteomes" id="UP000236214"/>
    </source>
</evidence>
<evidence type="ECO:0000256" key="2">
    <source>
        <dbReference type="HAMAP-Rule" id="MF_02214"/>
    </source>
</evidence>
<dbReference type="GO" id="GO:0016881">
    <property type="term" value="F:acid-amino acid ligase activity"/>
    <property type="evidence" value="ECO:0007669"/>
    <property type="project" value="InterPro"/>
</dbReference>
<dbReference type="RefSeq" id="WP_103100307.1">
    <property type="nucleotide sequence ID" value="NZ_BDEB01000057.1"/>
</dbReference>
<accession>A0A2H6CTQ5</accession>
<evidence type="ECO:0000259" key="4">
    <source>
        <dbReference type="Pfam" id="PF08353"/>
    </source>
</evidence>
<dbReference type="InterPro" id="IPR013564">
    <property type="entry name" value="MurT_C"/>
</dbReference>
<dbReference type="GO" id="GO:0008360">
    <property type="term" value="P:regulation of cell shape"/>
    <property type="evidence" value="ECO:0007669"/>
    <property type="project" value="UniProtKB-KW"/>
</dbReference>
<comment type="pathway">
    <text evidence="1 2">Cell wall biogenesis; peptidoglycan biosynthesis.</text>
</comment>
<dbReference type="HAMAP" id="MF_02214">
    <property type="entry name" value="Lipid_II_synth_MurT"/>
    <property type="match status" value="1"/>
</dbReference>
<feature type="domain" description="Lipid II isoglutaminyl synthase (glutamine-hydrolyzing) subunit MurT C-terminal" evidence="4">
    <location>
        <begin position="320"/>
        <end position="429"/>
    </location>
</feature>
<feature type="binding site" evidence="2">
    <location>
        <position position="231"/>
    </location>
    <ligand>
        <name>Zn(2+)</name>
        <dbReference type="ChEBI" id="CHEBI:29105"/>
    </ligand>
</feature>